<dbReference type="InterPro" id="IPR004843">
    <property type="entry name" value="Calcineurin-like_PHP"/>
</dbReference>
<dbReference type="Pfam" id="PF00149">
    <property type="entry name" value="Metallophos"/>
    <property type="match status" value="1"/>
</dbReference>
<name>A0A2V0NZR6_9CHLO</name>
<evidence type="ECO:0000313" key="2">
    <source>
        <dbReference type="EMBL" id="GBF93106.1"/>
    </source>
</evidence>
<dbReference type="GO" id="GO:0047734">
    <property type="term" value="F:CDP-glycerol diphosphatase activity"/>
    <property type="evidence" value="ECO:0007669"/>
    <property type="project" value="TreeGrafter"/>
</dbReference>
<gene>
    <name evidence="2" type="ORF">Rsub_05717</name>
</gene>
<dbReference type="GO" id="GO:0008663">
    <property type="term" value="F:2',3'-cyclic-nucleotide 2'-phosphodiesterase activity"/>
    <property type="evidence" value="ECO:0007669"/>
    <property type="project" value="TreeGrafter"/>
</dbReference>
<dbReference type="GO" id="GO:0047631">
    <property type="term" value="F:ADP-ribose diphosphatase activity"/>
    <property type="evidence" value="ECO:0007669"/>
    <property type="project" value="TreeGrafter"/>
</dbReference>
<dbReference type="Proteomes" id="UP000247498">
    <property type="component" value="Unassembled WGS sequence"/>
</dbReference>
<proteinExistence type="predicted"/>
<dbReference type="EMBL" id="BDRX01000037">
    <property type="protein sequence ID" value="GBF93106.1"/>
    <property type="molecule type" value="Genomic_DNA"/>
</dbReference>
<comment type="caution">
    <text evidence="2">The sequence shown here is derived from an EMBL/GenBank/DDBJ whole genome shotgun (WGS) entry which is preliminary data.</text>
</comment>
<dbReference type="InterPro" id="IPR029052">
    <property type="entry name" value="Metallo-depent_PP-like"/>
</dbReference>
<dbReference type="AlphaFoldDB" id="A0A2V0NZR6"/>
<sequence length="321" mass="33016">MAAQPLFTLAVVADIQYADKGDGHFEARTQRFREAPAKLRAAVDAMLAEHAGDGTGGIAGSGGGGCGGLAAALSLGDIVDGYGDAPDAAARAASDLEFIAAELERLEGAGVPLRHVPGNHCFAVPRGALLRRLGFPAGSSGYYSAPLGPGWRLIALDTTDVSLFGHEEGTPNAAEARRWLGAHPTSEHPNAQTWNGGLSAQQFAWLRAELAAAKAEGQRAVVACHHPLAPGSAPAHYLAWDHAAIRAALESAPGTAAFALTGHYHPGGACEVNGIHYVTLEGLVEASTGSNAFAFVDFFADRVEIRGHGAATSRVLPLPAA</sequence>
<evidence type="ECO:0000313" key="3">
    <source>
        <dbReference type="Proteomes" id="UP000247498"/>
    </source>
</evidence>
<dbReference type="STRING" id="307507.A0A2V0NZR6"/>
<organism evidence="2 3">
    <name type="scientific">Raphidocelis subcapitata</name>
    <dbReference type="NCBI Taxonomy" id="307507"/>
    <lineage>
        <taxon>Eukaryota</taxon>
        <taxon>Viridiplantae</taxon>
        <taxon>Chlorophyta</taxon>
        <taxon>core chlorophytes</taxon>
        <taxon>Chlorophyceae</taxon>
        <taxon>CS clade</taxon>
        <taxon>Sphaeropleales</taxon>
        <taxon>Selenastraceae</taxon>
        <taxon>Raphidocelis</taxon>
    </lineage>
</organism>
<feature type="domain" description="Calcineurin-like phosphoesterase" evidence="1">
    <location>
        <begin position="8"/>
        <end position="266"/>
    </location>
</feature>
<accession>A0A2V0NZR6</accession>
<dbReference type="InParanoid" id="A0A2V0NZR6"/>
<dbReference type="SUPFAM" id="SSF56300">
    <property type="entry name" value="Metallo-dependent phosphatases"/>
    <property type="match status" value="1"/>
</dbReference>
<protein>
    <recommendedName>
        <fullName evidence="1">Calcineurin-like phosphoesterase domain-containing protein</fullName>
    </recommendedName>
</protein>
<dbReference type="PANTHER" id="PTHR16509">
    <property type="match status" value="1"/>
</dbReference>
<dbReference type="PANTHER" id="PTHR16509:SF8">
    <property type="entry name" value="MANGANESE-DEPENDENT ADP-RIBOSE_CDP-ALCOHOL DIPHOSPHATASE"/>
    <property type="match status" value="1"/>
</dbReference>
<dbReference type="GO" id="GO:0030145">
    <property type="term" value="F:manganese ion binding"/>
    <property type="evidence" value="ECO:0007669"/>
    <property type="project" value="TreeGrafter"/>
</dbReference>
<dbReference type="OrthoDB" id="9675250at2759"/>
<reference evidence="2 3" key="1">
    <citation type="journal article" date="2018" name="Sci. Rep.">
        <title>Raphidocelis subcapitata (=Pseudokirchneriella subcapitata) provides an insight into genome evolution and environmental adaptations in the Sphaeropleales.</title>
        <authorList>
            <person name="Suzuki S."/>
            <person name="Yamaguchi H."/>
            <person name="Nakajima N."/>
            <person name="Kawachi M."/>
        </authorList>
    </citation>
    <scope>NUCLEOTIDE SEQUENCE [LARGE SCALE GENOMIC DNA]</scope>
    <source>
        <strain evidence="2 3">NIES-35</strain>
    </source>
</reference>
<evidence type="ECO:0000259" key="1">
    <source>
        <dbReference type="Pfam" id="PF00149"/>
    </source>
</evidence>
<dbReference type="Gene3D" id="3.60.21.10">
    <property type="match status" value="1"/>
</dbReference>
<keyword evidence="3" id="KW-1185">Reference proteome</keyword>